<keyword evidence="1" id="KW-0732">Signal</keyword>
<proteinExistence type="predicted"/>
<feature type="signal peptide" evidence="1">
    <location>
        <begin position="1"/>
        <end position="20"/>
    </location>
</feature>
<feature type="chain" id="PRO_5029602776" evidence="1">
    <location>
        <begin position="21"/>
        <end position="276"/>
    </location>
</feature>
<protein>
    <submittedName>
        <fullName evidence="2">Uncharacterized protein</fullName>
    </submittedName>
</protein>
<name>A0A7J0BPQ5_9BACT</name>
<sequence length="276" mass="29707">MNRLSVAVLICLMWVGSAVAGLEIHEVKATSAVFENGYILVVGESEGGQTRYKAKRAATVIAQRAMAETVKGLKLFGASTVSQGMLLEDSIQTSVQGFLQGAEVVAEEYVDQGGYARVAMRLNLRGENSLYATLAPTLQDPPSVLKVSALETFIPAEQIVELPPQAYDGLIVLVEGTDFSPALGNRILTEDMKVLFEPSMVSPKMLMDRGCGSFATTEEKAKALLSSWGSTNPMVVKCTKVLQKTEAVISESDASLLFNQNKQTNILPQAKVVFVL</sequence>
<gene>
    <name evidence="2" type="ORF">DSM101010T_34900</name>
</gene>
<evidence type="ECO:0000313" key="3">
    <source>
        <dbReference type="Proteomes" id="UP000503840"/>
    </source>
</evidence>
<dbReference type="EMBL" id="BLVO01000016">
    <property type="protein sequence ID" value="GFM35125.1"/>
    <property type="molecule type" value="Genomic_DNA"/>
</dbReference>
<evidence type="ECO:0000256" key="1">
    <source>
        <dbReference type="SAM" id="SignalP"/>
    </source>
</evidence>
<keyword evidence="3" id="KW-1185">Reference proteome</keyword>
<dbReference type="Proteomes" id="UP000503840">
    <property type="component" value="Unassembled WGS sequence"/>
</dbReference>
<comment type="caution">
    <text evidence="2">The sequence shown here is derived from an EMBL/GenBank/DDBJ whole genome shotgun (WGS) entry which is preliminary data.</text>
</comment>
<accession>A0A7J0BPQ5</accession>
<organism evidence="2 3">
    <name type="scientific">Desulfovibrio subterraneus</name>
    <dbReference type="NCBI Taxonomy" id="2718620"/>
    <lineage>
        <taxon>Bacteria</taxon>
        <taxon>Pseudomonadati</taxon>
        <taxon>Thermodesulfobacteriota</taxon>
        <taxon>Desulfovibrionia</taxon>
        <taxon>Desulfovibrionales</taxon>
        <taxon>Desulfovibrionaceae</taxon>
        <taxon>Desulfovibrio</taxon>
    </lineage>
</organism>
<evidence type="ECO:0000313" key="2">
    <source>
        <dbReference type="EMBL" id="GFM35125.1"/>
    </source>
</evidence>
<dbReference type="RefSeq" id="WP_174406754.1">
    <property type="nucleotide sequence ID" value="NZ_BLVO01000016.1"/>
</dbReference>
<dbReference type="AlphaFoldDB" id="A0A7J0BPQ5"/>
<reference evidence="2 3" key="1">
    <citation type="submission" date="2020-05" db="EMBL/GenBank/DDBJ databases">
        <title>Draft genome sequence of Desulfovibrio sp. strain HN2T.</title>
        <authorList>
            <person name="Ueno A."/>
            <person name="Tamazawa S."/>
            <person name="Tamamura S."/>
            <person name="Murakami T."/>
            <person name="Kiyama T."/>
            <person name="Inomata H."/>
            <person name="Amano Y."/>
            <person name="Miyakawa K."/>
            <person name="Tamaki H."/>
            <person name="Naganuma T."/>
            <person name="Kaneko K."/>
        </authorList>
    </citation>
    <scope>NUCLEOTIDE SEQUENCE [LARGE SCALE GENOMIC DNA]</scope>
    <source>
        <strain evidence="2 3">HN2</strain>
    </source>
</reference>